<name>A0AAJ0GK59_9PEZI</name>
<evidence type="ECO:0000256" key="2">
    <source>
        <dbReference type="ARBA" id="ARBA00022741"/>
    </source>
</evidence>
<evidence type="ECO:0000256" key="1">
    <source>
        <dbReference type="ARBA" id="ARBA00022598"/>
    </source>
</evidence>
<comment type="caution">
    <text evidence="7">The sequence shown here is derived from an EMBL/GenBank/DDBJ whole genome shotgun (WGS) entry which is preliminary data.</text>
</comment>
<keyword evidence="8" id="KW-1185">Reference proteome</keyword>
<dbReference type="GO" id="GO:0005739">
    <property type="term" value="C:mitochondrion"/>
    <property type="evidence" value="ECO:0007669"/>
    <property type="project" value="TreeGrafter"/>
</dbReference>
<protein>
    <submittedName>
        <fullName evidence="7">Asparaginyl-tRNA synthetase</fullName>
        <ecNumber evidence="7">6.1.1.22</ecNumber>
    </submittedName>
</protein>
<proteinExistence type="predicted"/>
<dbReference type="EMBL" id="JAWDJX010000001">
    <property type="protein sequence ID" value="KAK3059165.1"/>
    <property type="molecule type" value="Genomic_DNA"/>
</dbReference>
<dbReference type="InterPro" id="IPR002312">
    <property type="entry name" value="Asp/Asn-tRNA-synth_IIb"/>
</dbReference>
<dbReference type="Proteomes" id="UP001271007">
    <property type="component" value="Unassembled WGS sequence"/>
</dbReference>
<dbReference type="PANTHER" id="PTHR22594:SF34">
    <property type="entry name" value="ASPARAGINE--TRNA LIGASE, MITOCHONDRIAL-RELATED"/>
    <property type="match status" value="1"/>
</dbReference>
<dbReference type="GO" id="GO:0006421">
    <property type="term" value="P:asparaginyl-tRNA aminoacylation"/>
    <property type="evidence" value="ECO:0007669"/>
    <property type="project" value="TreeGrafter"/>
</dbReference>
<dbReference type="AlphaFoldDB" id="A0AAJ0GK59"/>
<dbReference type="GO" id="GO:0005524">
    <property type="term" value="F:ATP binding"/>
    <property type="evidence" value="ECO:0007669"/>
    <property type="project" value="UniProtKB-KW"/>
</dbReference>
<keyword evidence="2" id="KW-0547">Nucleotide-binding</keyword>
<evidence type="ECO:0000256" key="4">
    <source>
        <dbReference type="ARBA" id="ARBA00022917"/>
    </source>
</evidence>
<reference evidence="7" key="1">
    <citation type="submission" date="2023-04" db="EMBL/GenBank/DDBJ databases">
        <title>Black Yeasts Isolated from many extreme environments.</title>
        <authorList>
            <person name="Coleine C."/>
            <person name="Stajich J.E."/>
            <person name="Selbmann L."/>
        </authorList>
    </citation>
    <scope>NUCLEOTIDE SEQUENCE</scope>
    <source>
        <strain evidence="7">CCFEE 5312</strain>
    </source>
</reference>
<dbReference type="Gene3D" id="3.30.930.10">
    <property type="entry name" value="Bira Bifunctional Protein, Domain 2"/>
    <property type="match status" value="1"/>
</dbReference>
<keyword evidence="3" id="KW-0067">ATP-binding</keyword>
<sequence length="512" mass="57251">MASVSIAKLISQGVEGETYRIAGTVQSSDLASGLTVRDGSTVDSVTIDGLQPTDDFAPWTTLEATGQLKSLNPARLRLSQYRIHGVSDKGNPLEQGEEQILQHPHLRLRMPWQAVLMRFRSATVASISDYFNNHPDGPFHQVHHPMLTHTDCEGGAEVFPVLRQSGKKAGVLQQDDYFGGRRYLSVTAAIHGEAFTMGLDRVWMLAPSFRAERVSDNRHLAEFWMLEISMNYIEALDPLFDLCEDFARGLVERLRRSAAAKELMVMAGQEHTTSVSADELQRRWDLLCQGSRDRTLCRALGSSELFDKTATLADPLTRLQPNWPRISHAEATKLMQDAVREGRASFQEAPGTEIDFSSEHELFLLDHFKRPIFVTHYPTKIRLFSALQSPAPEIGQPQTTESIDLLLPGVAEVFSGGLREHRLDKLVDVMRAKYFFGECEAAKGAAKGADYPFLKEGESLDSLQWFADLRRWGTTPHGGFGIGFERLLVYLTGAKTTKEVIAFPRYYQGCFA</sequence>
<dbReference type="PRINTS" id="PR01042">
    <property type="entry name" value="TRNASYNTHASP"/>
</dbReference>
<evidence type="ECO:0000256" key="5">
    <source>
        <dbReference type="ARBA" id="ARBA00023146"/>
    </source>
</evidence>
<evidence type="ECO:0000256" key="3">
    <source>
        <dbReference type="ARBA" id="ARBA00022840"/>
    </source>
</evidence>
<keyword evidence="4" id="KW-0648">Protein biosynthesis</keyword>
<feature type="domain" description="Aminoacyl-transfer RNA synthetases class-II family profile" evidence="6">
    <location>
        <begin position="117"/>
        <end position="504"/>
    </location>
</feature>
<dbReference type="GO" id="GO:0004816">
    <property type="term" value="F:asparagine-tRNA ligase activity"/>
    <property type="evidence" value="ECO:0007669"/>
    <property type="project" value="UniProtKB-EC"/>
</dbReference>
<evidence type="ECO:0000313" key="8">
    <source>
        <dbReference type="Proteomes" id="UP001271007"/>
    </source>
</evidence>
<dbReference type="EC" id="6.1.1.22" evidence="7"/>
<dbReference type="InterPro" id="IPR045864">
    <property type="entry name" value="aa-tRNA-synth_II/BPL/LPL"/>
</dbReference>
<gene>
    <name evidence="7" type="primary">SLM5_1</name>
    <name evidence="7" type="ORF">LTR09_000731</name>
</gene>
<evidence type="ECO:0000259" key="6">
    <source>
        <dbReference type="PROSITE" id="PS50862"/>
    </source>
</evidence>
<keyword evidence="5" id="KW-0030">Aminoacyl-tRNA synthetase</keyword>
<dbReference type="SUPFAM" id="SSF55681">
    <property type="entry name" value="Class II aaRS and biotin synthetases"/>
    <property type="match status" value="1"/>
</dbReference>
<dbReference type="InterPro" id="IPR006195">
    <property type="entry name" value="aa-tRNA-synth_II"/>
</dbReference>
<dbReference type="Pfam" id="PF00152">
    <property type="entry name" value="tRNA-synt_2"/>
    <property type="match status" value="1"/>
</dbReference>
<evidence type="ECO:0000313" key="7">
    <source>
        <dbReference type="EMBL" id="KAK3059165.1"/>
    </source>
</evidence>
<dbReference type="PANTHER" id="PTHR22594">
    <property type="entry name" value="ASPARTYL/LYSYL-TRNA SYNTHETASE"/>
    <property type="match status" value="1"/>
</dbReference>
<organism evidence="7 8">
    <name type="scientific">Extremus antarcticus</name>
    <dbReference type="NCBI Taxonomy" id="702011"/>
    <lineage>
        <taxon>Eukaryota</taxon>
        <taxon>Fungi</taxon>
        <taxon>Dikarya</taxon>
        <taxon>Ascomycota</taxon>
        <taxon>Pezizomycotina</taxon>
        <taxon>Dothideomycetes</taxon>
        <taxon>Dothideomycetidae</taxon>
        <taxon>Mycosphaerellales</taxon>
        <taxon>Extremaceae</taxon>
        <taxon>Extremus</taxon>
    </lineage>
</organism>
<keyword evidence="1 7" id="KW-0436">Ligase</keyword>
<accession>A0AAJ0GK59</accession>
<dbReference type="PROSITE" id="PS50862">
    <property type="entry name" value="AA_TRNA_LIGASE_II"/>
    <property type="match status" value="1"/>
</dbReference>
<dbReference type="InterPro" id="IPR004364">
    <property type="entry name" value="Aa-tRNA-synt_II"/>
</dbReference>